<dbReference type="Proteomes" id="UP000054324">
    <property type="component" value="Unassembled WGS sequence"/>
</dbReference>
<keyword evidence="2" id="KW-1185">Reference proteome</keyword>
<dbReference type="CTD" id="20318184"/>
<sequence length="200" mass="23219">MCNEVLAAIGKYMRNHCGRLDIPMTISLVTLGEHWLIEPRWWCTVVACETEEGPQGFHVFGCLLTFDGVDIPQIWLATVLLNNEPKVLLRTYEESAFVSIQSEATLLKMTEHLIKALLQLDVFKTHGDEIFQISRNVEHSCVRIYKVYFTQRVFNIQYSAEYRRRRVASLHVNSVWRWSKQPAVPHARPRSQIVDCLQFA</sequence>
<dbReference type="GeneID" id="20318184"/>
<gene>
    <name evidence="1" type="ORF">T265_03998</name>
</gene>
<dbReference type="EMBL" id="KL596680">
    <property type="protein sequence ID" value="KER29335.1"/>
    <property type="molecule type" value="Genomic_DNA"/>
</dbReference>
<dbReference type="KEGG" id="ovi:T265_03998"/>
<name>A0A075A1B0_OPIVI</name>
<protein>
    <submittedName>
        <fullName evidence="1">Uncharacterized protein</fullName>
    </submittedName>
</protein>
<accession>A0A075A1B0</accession>
<dbReference type="RefSeq" id="XP_009166880.1">
    <property type="nucleotide sequence ID" value="XM_009168616.1"/>
</dbReference>
<dbReference type="AlphaFoldDB" id="A0A075A1B0"/>
<organism evidence="1 2">
    <name type="scientific">Opisthorchis viverrini</name>
    <name type="common">Southeast Asian liver fluke</name>
    <dbReference type="NCBI Taxonomy" id="6198"/>
    <lineage>
        <taxon>Eukaryota</taxon>
        <taxon>Metazoa</taxon>
        <taxon>Spiralia</taxon>
        <taxon>Lophotrochozoa</taxon>
        <taxon>Platyhelminthes</taxon>
        <taxon>Trematoda</taxon>
        <taxon>Digenea</taxon>
        <taxon>Opisthorchiida</taxon>
        <taxon>Opisthorchiata</taxon>
        <taxon>Opisthorchiidae</taxon>
        <taxon>Opisthorchis</taxon>
    </lineage>
</organism>
<proteinExistence type="predicted"/>
<evidence type="ECO:0000313" key="2">
    <source>
        <dbReference type="Proteomes" id="UP000054324"/>
    </source>
</evidence>
<evidence type="ECO:0000313" key="1">
    <source>
        <dbReference type="EMBL" id="KER29335.1"/>
    </source>
</evidence>
<reference evidence="1 2" key="1">
    <citation type="submission" date="2013-11" db="EMBL/GenBank/DDBJ databases">
        <title>Opisthorchis viverrini - life in the bile duct.</title>
        <authorList>
            <person name="Young N.D."/>
            <person name="Nagarajan N."/>
            <person name="Lin S.J."/>
            <person name="Korhonen P.K."/>
            <person name="Jex A.R."/>
            <person name="Hall R.S."/>
            <person name="Safavi-Hemami H."/>
            <person name="Kaewkong W."/>
            <person name="Bertrand D."/>
            <person name="Gao S."/>
            <person name="Seet Q."/>
            <person name="Wongkham S."/>
            <person name="Teh B.T."/>
            <person name="Wongkham C."/>
            <person name="Intapan P.M."/>
            <person name="Maleewong W."/>
            <person name="Yang X."/>
            <person name="Hu M."/>
            <person name="Wang Z."/>
            <person name="Hofmann A."/>
            <person name="Sternberg P.W."/>
            <person name="Tan P."/>
            <person name="Wang J."/>
            <person name="Gasser R.B."/>
        </authorList>
    </citation>
    <scope>NUCLEOTIDE SEQUENCE [LARGE SCALE GENOMIC DNA]</scope>
</reference>